<sequence length="226" mass="25894">GRMSTGSASNSNEDSYSEDLDLSMGMMKIDLKKMEAAKNFPNIAAWCKVNCPTTSPGNVRTPPLPIDELFNVPDTSTPFLVSVETPTPANSVDTLETARQSEESASSPEISQRGSKKMRKGYTLKSDAQRQDPKYKLGRKSNNKSVQKWREKKKREEEEAKRKNEEEKELLRSTLKKLIEMHEWHTIEAEFRANGRVFNRSERFGVMSEEQDQLYKELRREVTKGQ</sequence>
<gene>
    <name evidence="2" type="ORF">PFISCL1PPCAC_16700</name>
</gene>
<dbReference type="AlphaFoldDB" id="A0AAV5W3Y2"/>
<dbReference type="Proteomes" id="UP001432322">
    <property type="component" value="Unassembled WGS sequence"/>
</dbReference>
<accession>A0AAV5W3Y2</accession>
<evidence type="ECO:0008006" key="4">
    <source>
        <dbReference type="Google" id="ProtNLM"/>
    </source>
</evidence>
<feature type="compositionally biased region" description="Polar residues" evidence="1">
    <location>
        <begin position="78"/>
        <end position="113"/>
    </location>
</feature>
<dbReference type="EMBL" id="BTSY01000004">
    <property type="protein sequence ID" value="GMT25403.1"/>
    <property type="molecule type" value="Genomic_DNA"/>
</dbReference>
<proteinExistence type="predicted"/>
<keyword evidence="3" id="KW-1185">Reference proteome</keyword>
<organism evidence="2 3">
    <name type="scientific">Pristionchus fissidentatus</name>
    <dbReference type="NCBI Taxonomy" id="1538716"/>
    <lineage>
        <taxon>Eukaryota</taxon>
        <taxon>Metazoa</taxon>
        <taxon>Ecdysozoa</taxon>
        <taxon>Nematoda</taxon>
        <taxon>Chromadorea</taxon>
        <taxon>Rhabditida</taxon>
        <taxon>Rhabditina</taxon>
        <taxon>Diplogasteromorpha</taxon>
        <taxon>Diplogasteroidea</taxon>
        <taxon>Neodiplogasteridae</taxon>
        <taxon>Pristionchus</taxon>
    </lineage>
</organism>
<evidence type="ECO:0000313" key="2">
    <source>
        <dbReference type="EMBL" id="GMT25403.1"/>
    </source>
</evidence>
<evidence type="ECO:0000256" key="1">
    <source>
        <dbReference type="SAM" id="MobiDB-lite"/>
    </source>
</evidence>
<comment type="caution">
    <text evidence="2">The sequence shown here is derived from an EMBL/GenBank/DDBJ whole genome shotgun (WGS) entry which is preliminary data.</text>
</comment>
<feature type="compositionally biased region" description="Basic and acidic residues" evidence="1">
    <location>
        <begin position="154"/>
        <end position="169"/>
    </location>
</feature>
<name>A0AAV5W3Y2_9BILA</name>
<feature type="region of interest" description="Disordered" evidence="1">
    <location>
        <begin position="78"/>
        <end position="169"/>
    </location>
</feature>
<feature type="non-terminal residue" evidence="2">
    <location>
        <position position="1"/>
    </location>
</feature>
<reference evidence="2" key="1">
    <citation type="submission" date="2023-10" db="EMBL/GenBank/DDBJ databases">
        <title>Genome assembly of Pristionchus species.</title>
        <authorList>
            <person name="Yoshida K."/>
            <person name="Sommer R.J."/>
        </authorList>
    </citation>
    <scope>NUCLEOTIDE SEQUENCE</scope>
    <source>
        <strain evidence="2">RS5133</strain>
    </source>
</reference>
<protein>
    <recommendedName>
        <fullName evidence="4">BZIP domain-containing protein</fullName>
    </recommendedName>
</protein>
<evidence type="ECO:0000313" key="3">
    <source>
        <dbReference type="Proteomes" id="UP001432322"/>
    </source>
</evidence>